<dbReference type="InterPro" id="IPR004843">
    <property type="entry name" value="Calcineurin-like_PHP"/>
</dbReference>
<protein>
    <recommendedName>
        <fullName evidence="1">Calcineurin-like phosphoesterase domain-containing protein</fullName>
    </recommendedName>
</protein>
<dbReference type="Proteomes" id="UP000799539">
    <property type="component" value="Unassembled WGS sequence"/>
</dbReference>
<dbReference type="InterPro" id="IPR051693">
    <property type="entry name" value="UPF0046_metallophosphoest"/>
</dbReference>
<accession>A0A6A6F457</accession>
<dbReference type="InterPro" id="IPR029052">
    <property type="entry name" value="Metallo-depent_PP-like"/>
</dbReference>
<gene>
    <name evidence="2" type="ORF">CERZMDRAFT_101771</name>
</gene>
<dbReference type="SUPFAM" id="SSF56300">
    <property type="entry name" value="Metallo-dependent phosphatases"/>
    <property type="match status" value="1"/>
</dbReference>
<keyword evidence="3" id="KW-1185">Reference proteome</keyword>
<evidence type="ECO:0000313" key="3">
    <source>
        <dbReference type="Proteomes" id="UP000799539"/>
    </source>
</evidence>
<dbReference type="EMBL" id="ML992697">
    <property type="protein sequence ID" value="KAF2208074.1"/>
    <property type="molecule type" value="Genomic_DNA"/>
</dbReference>
<dbReference type="Pfam" id="PF00149">
    <property type="entry name" value="Metallophos"/>
    <property type="match status" value="1"/>
</dbReference>
<dbReference type="AlphaFoldDB" id="A0A6A6F457"/>
<sequence length="351" mass="39569">MIKSKPPRNPYAIPSLYLQILSPLKLLARIFDLLISLLRPHTPTRKNITLVCISDTHTLTPSTSLPYGDILIHAGDLTNAGTPRELQSQITWLSSLPHPHKIIISGNHDSHLDPRSRGTLALSDRNTDIDWQNLIYLQDSHVTLTFPSSSSSSRDPCSSTSTNDQLAKLKIYGSPFVPLVGGPEHAFQHPRSQDYWTGKVPADTDVLITHCPPKYHLDLPGVQAMGDEFLLHEVRRVQPNVHVFGHIHAGRSDFFGKVKGGKEVVRWDRAERHLAEVLKRESPGTVTDWALHMINLVLWYHFFAFAYWSVREVLGEVLCWREEPPSTIMVNAAMMYEDEGRLGNSPQVIHL</sequence>
<dbReference type="Gene3D" id="3.60.21.10">
    <property type="match status" value="1"/>
</dbReference>
<proteinExistence type="predicted"/>
<feature type="domain" description="Calcineurin-like phosphoesterase" evidence="1">
    <location>
        <begin position="69"/>
        <end position="249"/>
    </location>
</feature>
<dbReference type="CDD" id="cd07379">
    <property type="entry name" value="MPP_239FB"/>
    <property type="match status" value="1"/>
</dbReference>
<dbReference type="OrthoDB" id="630188at2759"/>
<dbReference type="PANTHER" id="PTHR12905:SF18">
    <property type="entry name" value="ESTER HYDROLASE, PUTATIVE (AFU_ORTHOLOGUE AFUA_4G03130)-RELATED"/>
    <property type="match status" value="1"/>
</dbReference>
<dbReference type="GO" id="GO:0016787">
    <property type="term" value="F:hydrolase activity"/>
    <property type="evidence" value="ECO:0007669"/>
    <property type="project" value="InterPro"/>
</dbReference>
<name>A0A6A6F457_9PEZI</name>
<dbReference type="PANTHER" id="PTHR12905">
    <property type="entry name" value="METALLOPHOSPHOESTERASE"/>
    <property type="match status" value="1"/>
</dbReference>
<reference evidence="2" key="1">
    <citation type="journal article" date="2020" name="Stud. Mycol.">
        <title>101 Dothideomycetes genomes: a test case for predicting lifestyles and emergence of pathogens.</title>
        <authorList>
            <person name="Haridas S."/>
            <person name="Albert R."/>
            <person name="Binder M."/>
            <person name="Bloem J."/>
            <person name="Labutti K."/>
            <person name="Salamov A."/>
            <person name="Andreopoulos B."/>
            <person name="Baker S."/>
            <person name="Barry K."/>
            <person name="Bills G."/>
            <person name="Bluhm B."/>
            <person name="Cannon C."/>
            <person name="Castanera R."/>
            <person name="Culley D."/>
            <person name="Daum C."/>
            <person name="Ezra D."/>
            <person name="Gonzalez J."/>
            <person name="Henrissat B."/>
            <person name="Kuo A."/>
            <person name="Liang C."/>
            <person name="Lipzen A."/>
            <person name="Lutzoni F."/>
            <person name="Magnuson J."/>
            <person name="Mondo S."/>
            <person name="Nolan M."/>
            <person name="Ohm R."/>
            <person name="Pangilinan J."/>
            <person name="Park H.-J."/>
            <person name="Ramirez L."/>
            <person name="Alfaro M."/>
            <person name="Sun H."/>
            <person name="Tritt A."/>
            <person name="Yoshinaga Y."/>
            <person name="Zwiers L.-H."/>
            <person name="Turgeon B."/>
            <person name="Goodwin S."/>
            <person name="Spatafora J."/>
            <person name="Crous P."/>
            <person name="Grigoriev I."/>
        </authorList>
    </citation>
    <scope>NUCLEOTIDE SEQUENCE</scope>
    <source>
        <strain evidence="2">SCOH1-5</strain>
    </source>
</reference>
<evidence type="ECO:0000259" key="1">
    <source>
        <dbReference type="Pfam" id="PF00149"/>
    </source>
</evidence>
<evidence type="ECO:0000313" key="2">
    <source>
        <dbReference type="EMBL" id="KAF2208074.1"/>
    </source>
</evidence>
<organism evidence="2 3">
    <name type="scientific">Cercospora zeae-maydis SCOH1-5</name>
    <dbReference type="NCBI Taxonomy" id="717836"/>
    <lineage>
        <taxon>Eukaryota</taxon>
        <taxon>Fungi</taxon>
        <taxon>Dikarya</taxon>
        <taxon>Ascomycota</taxon>
        <taxon>Pezizomycotina</taxon>
        <taxon>Dothideomycetes</taxon>
        <taxon>Dothideomycetidae</taxon>
        <taxon>Mycosphaerellales</taxon>
        <taxon>Mycosphaerellaceae</taxon>
        <taxon>Cercospora</taxon>
    </lineage>
</organism>